<evidence type="ECO:0000256" key="1">
    <source>
        <dbReference type="SAM" id="MobiDB-lite"/>
    </source>
</evidence>
<dbReference type="PANTHER" id="PTHR34065:SF1">
    <property type="entry name" value="CELL DIVISION CONTROL PROTEIN 14"/>
    <property type="match status" value="1"/>
</dbReference>
<feature type="compositionally biased region" description="Basic and acidic residues" evidence="1">
    <location>
        <begin position="248"/>
        <end position="261"/>
    </location>
</feature>
<comment type="caution">
    <text evidence="2">The sequence shown here is derived from an EMBL/GenBank/DDBJ whole genome shotgun (WGS) entry which is preliminary data.</text>
</comment>
<feature type="compositionally biased region" description="Low complexity" evidence="1">
    <location>
        <begin position="50"/>
        <end position="66"/>
    </location>
</feature>
<organism evidence="2 3">
    <name type="scientific">Lepraria finkii</name>
    <dbReference type="NCBI Taxonomy" id="1340010"/>
    <lineage>
        <taxon>Eukaryota</taxon>
        <taxon>Fungi</taxon>
        <taxon>Dikarya</taxon>
        <taxon>Ascomycota</taxon>
        <taxon>Pezizomycotina</taxon>
        <taxon>Lecanoromycetes</taxon>
        <taxon>OSLEUM clade</taxon>
        <taxon>Lecanoromycetidae</taxon>
        <taxon>Lecanorales</taxon>
        <taxon>Lecanorineae</taxon>
        <taxon>Stereocaulaceae</taxon>
        <taxon>Lepraria</taxon>
    </lineage>
</organism>
<dbReference type="PANTHER" id="PTHR34065">
    <property type="entry name" value="CELL DIVISION CONTROL PROTEIN 14"/>
    <property type="match status" value="1"/>
</dbReference>
<evidence type="ECO:0008006" key="4">
    <source>
        <dbReference type="Google" id="ProtNLM"/>
    </source>
</evidence>
<sequence>MESLLSLSFDYLSSNDGVEIRKGLRQLEGLLAPICLSRYNTSSAAQDRQSSVVGSGASNQASSNQSTKELSSLKGDPAFRELFKLQEGFEWNVATRLILTLERLLSHPSTGHYDLLLVSTLDTLHGMLLLHPPSRSLFAREVYMNLLLDLLEPTNCPAIQSSALLTLVTALLGEPRNVRCFEAVDGILAVTSLLKGRETGREVKMRTVEFLYFYLMPETPQGAKGNGLNSGLQRSPSKRLNGKGTPVHPKEVETKTTEEKQGLLGRHLSNVEDLVEDLRESNVFGANLV</sequence>
<keyword evidence="3" id="KW-1185">Reference proteome</keyword>
<feature type="region of interest" description="Disordered" evidence="1">
    <location>
        <begin position="47"/>
        <end position="71"/>
    </location>
</feature>
<accession>A0ABR4BHK3</accession>
<evidence type="ECO:0000313" key="3">
    <source>
        <dbReference type="Proteomes" id="UP001590951"/>
    </source>
</evidence>
<reference evidence="2 3" key="1">
    <citation type="submission" date="2024-09" db="EMBL/GenBank/DDBJ databases">
        <title>Rethinking Asexuality: The Enigmatic Case of Functional Sexual Genes in Lepraria (Stereocaulaceae).</title>
        <authorList>
            <person name="Doellman M."/>
            <person name="Sun Y."/>
            <person name="Barcenas-Pena A."/>
            <person name="Lumbsch H.T."/>
            <person name="Grewe F."/>
        </authorList>
    </citation>
    <scope>NUCLEOTIDE SEQUENCE [LARGE SCALE GENOMIC DNA]</scope>
    <source>
        <strain evidence="2 3">Grewe 0041</strain>
    </source>
</reference>
<dbReference type="Proteomes" id="UP001590951">
    <property type="component" value="Unassembled WGS sequence"/>
</dbReference>
<proteinExistence type="predicted"/>
<protein>
    <recommendedName>
        <fullName evidence="4">Cell division control protein 14</fullName>
    </recommendedName>
</protein>
<gene>
    <name evidence="2" type="ORF">ABVK25_002337</name>
</gene>
<name>A0ABR4BHK3_9LECA</name>
<evidence type="ECO:0000313" key="2">
    <source>
        <dbReference type="EMBL" id="KAL2057284.1"/>
    </source>
</evidence>
<dbReference type="InterPro" id="IPR012535">
    <property type="entry name" value="Cell_div_Cdc14"/>
</dbReference>
<dbReference type="EMBL" id="JBHFEH010000005">
    <property type="protein sequence ID" value="KAL2057284.1"/>
    <property type="molecule type" value="Genomic_DNA"/>
</dbReference>
<feature type="region of interest" description="Disordered" evidence="1">
    <location>
        <begin position="224"/>
        <end position="264"/>
    </location>
</feature>
<dbReference type="Pfam" id="PF08045">
    <property type="entry name" value="CDC14"/>
    <property type="match status" value="1"/>
</dbReference>